<keyword evidence="4" id="KW-1185">Reference proteome</keyword>
<feature type="transmembrane region" description="Helical" evidence="1">
    <location>
        <begin position="523"/>
        <end position="540"/>
    </location>
</feature>
<keyword evidence="1" id="KW-0812">Transmembrane</keyword>
<protein>
    <recommendedName>
        <fullName evidence="5">Gpi16 subunit, GPI transamidase component</fullName>
    </recommendedName>
</protein>
<proteinExistence type="predicted"/>
<evidence type="ECO:0000313" key="4">
    <source>
        <dbReference type="Proteomes" id="UP000024635"/>
    </source>
</evidence>
<accession>A0A016VRN5</accession>
<feature type="chain" id="PRO_5012294274" description="Gpi16 subunit, GPI transamidase component" evidence="2">
    <location>
        <begin position="16"/>
        <end position="562"/>
    </location>
</feature>
<feature type="transmembrane region" description="Helical" evidence="1">
    <location>
        <begin position="480"/>
        <end position="502"/>
    </location>
</feature>
<dbReference type="AlphaFoldDB" id="A0A016VRN5"/>
<keyword evidence="1" id="KW-1133">Transmembrane helix</keyword>
<dbReference type="EMBL" id="JARK01001342">
    <property type="protein sequence ID" value="EYC29712.1"/>
    <property type="molecule type" value="Genomic_DNA"/>
</dbReference>
<evidence type="ECO:0000256" key="1">
    <source>
        <dbReference type="SAM" id="Phobius"/>
    </source>
</evidence>
<dbReference type="PANTHER" id="PTHR12959:SF11">
    <property type="entry name" value="GPI TRANSAMIDASE COMPONENT PIG-T"/>
    <property type="match status" value="1"/>
</dbReference>
<reference evidence="4" key="1">
    <citation type="journal article" date="2015" name="Nat. Genet.">
        <title>The genome and transcriptome of the zoonotic hookworm Ancylostoma ceylanicum identify infection-specific gene families.</title>
        <authorList>
            <person name="Schwarz E.M."/>
            <person name="Hu Y."/>
            <person name="Antoshechkin I."/>
            <person name="Miller M.M."/>
            <person name="Sternberg P.W."/>
            <person name="Aroian R.V."/>
        </authorList>
    </citation>
    <scope>NUCLEOTIDE SEQUENCE</scope>
    <source>
        <strain evidence="4">HY135</strain>
    </source>
</reference>
<comment type="caution">
    <text evidence="3">The sequence shown here is derived from an EMBL/GenBank/DDBJ whole genome shotgun (WGS) entry which is preliminary data.</text>
</comment>
<keyword evidence="1" id="KW-0472">Membrane</keyword>
<dbReference type="Pfam" id="PF04113">
    <property type="entry name" value="Gpi16"/>
    <property type="match status" value="1"/>
</dbReference>
<feature type="signal peptide" evidence="2">
    <location>
        <begin position="1"/>
        <end position="15"/>
    </location>
</feature>
<dbReference type="STRING" id="53326.A0A016VRN5"/>
<dbReference type="InterPro" id="IPR007245">
    <property type="entry name" value="PIG-T"/>
</dbReference>
<dbReference type="PANTHER" id="PTHR12959">
    <property type="entry name" value="GPI TRANSAMIDASE COMPONENT PIG-T-RELATED"/>
    <property type="match status" value="1"/>
</dbReference>
<sequence>MWLLFLCLAFHEILGDSYTEELRVRRLASGNLLTEFRLNITSDDIELGPRHILFPRIIAEIISTHSVAELSFHLTQGRWYSSRWGLPPQPSGSTGAMVHAWIYGNETTVDARWRTLINALNGVFCTALTSIVPELTSSPKLAFKPLGPGTDREMQLRYSAVGRETVCTENLTPWKKLLPCKQHGLVTLFNPIKLYENVYHSIGLQLYPTCEGVKCKWFLQLVMYNVVDIPVNNKKLDWSIFELFGRKASGVCNAATSSKILIEIDDKNMRLEPAPLKIINEAQTSFAVYDLQKIQSEPSFSVSALYDGLLSSTSKQSPAPISVSSVVGGTDQLSGLLVSVLRNEGAAQRVIYTHQLPWFLLIYYHTVTLTCKDLSSGQKQIPTIHKQLFAPAVTRKKPALIEWEFDLPRNSECRLQFKFEKAFLRIREYPPDANHGMYVPGAILTLLPNETDNKDAMRENRVVVHGNVLLIALPVPDFSMPFNVICFVMTTVSLCFGPIHSFSTKMLIPVNSVLPSSSLARKVFRLFLLVLLALASYAQYKEMSLHEIRRSIEQFFEKMNSV</sequence>
<dbReference type="GO" id="GO:0042765">
    <property type="term" value="C:GPI-anchor transamidase complex"/>
    <property type="evidence" value="ECO:0007669"/>
    <property type="project" value="InterPro"/>
</dbReference>
<evidence type="ECO:0000256" key="2">
    <source>
        <dbReference type="SAM" id="SignalP"/>
    </source>
</evidence>
<evidence type="ECO:0008006" key="5">
    <source>
        <dbReference type="Google" id="ProtNLM"/>
    </source>
</evidence>
<dbReference type="OrthoDB" id="331263at2759"/>
<gene>
    <name evidence="3" type="primary">Acey_s0006.g3140</name>
    <name evidence="3" type="synonym">Acey-F17C11.7</name>
    <name evidence="3" type="ORF">Y032_0006g3140</name>
</gene>
<dbReference type="GO" id="GO:0016255">
    <property type="term" value="P:attachment of GPI anchor to protein"/>
    <property type="evidence" value="ECO:0007669"/>
    <property type="project" value="InterPro"/>
</dbReference>
<keyword evidence="2" id="KW-0732">Signal</keyword>
<dbReference type="Proteomes" id="UP000024635">
    <property type="component" value="Unassembled WGS sequence"/>
</dbReference>
<organism evidence="3 4">
    <name type="scientific">Ancylostoma ceylanicum</name>
    <dbReference type="NCBI Taxonomy" id="53326"/>
    <lineage>
        <taxon>Eukaryota</taxon>
        <taxon>Metazoa</taxon>
        <taxon>Ecdysozoa</taxon>
        <taxon>Nematoda</taxon>
        <taxon>Chromadorea</taxon>
        <taxon>Rhabditida</taxon>
        <taxon>Rhabditina</taxon>
        <taxon>Rhabditomorpha</taxon>
        <taxon>Strongyloidea</taxon>
        <taxon>Ancylostomatidae</taxon>
        <taxon>Ancylostomatinae</taxon>
        <taxon>Ancylostoma</taxon>
    </lineage>
</organism>
<evidence type="ECO:0000313" key="3">
    <source>
        <dbReference type="EMBL" id="EYC29712.1"/>
    </source>
</evidence>
<name>A0A016VRN5_9BILA</name>